<name>A0ABX2TAE7_9PROT</name>
<feature type="domain" description="ABC transporter" evidence="5">
    <location>
        <begin position="250"/>
        <end position="494"/>
    </location>
</feature>
<dbReference type="InterPro" id="IPR027417">
    <property type="entry name" value="P-loop_NTPase"/>
</dbReference>
<keyword evidence="4 6" id="KW-0067">ATP-binding</keyword>
<dbReference type="InterPro" id="IPR003439">
    <property type="entry name" value="ABC_transporter-like_ATP-bd"/>
</dbReference>
<feature type="domain" description="ABC transporter" evidence="5">
    <location>
        <begin position="5"/>
        <end position="249"/>
    </location>
</feature>
<dbReference type="GO" id="GO:0005524">
    <property type="term" value="F:ATP binding"/>
    <property type="evidence" value="ECO:0007669"/>
    <property type="project" value="UniProtKB-KW"/>
</dbReference>
<dbReference type="InterPro" id="IPR050319">
    <property type="entry name" value="ABC_transp_ATP-bind"/>
</dbReference>
<keyword evidence="2" id="KW-0813">Transport</keyword>
<protein>
    <submittedName>
        <fullName evidence="6">ABC transporter ATP-binding protein</fullName>
    </submittedName>
</protein>
<gene>
    <name evidence="6" type="ORF">HND93_10365</name>
</gene>
<evidence type="ECO:0000256" key="1">
    <source>
        <dbReference type="ARBA" id="ARBA00005417"/>
    </source>
</evidence>
<reference evidence="6 7" key="1">
    <citation type="submission" date="2020-05" db="EMBL/GenBank/DDBJ databases">
        <title>Azospirillum oleiclasticum sp. nov, a nitrogen-fixing and heavy crude oil-emulsifying bacterium isolated from the crude oil of Yumen Oilfield.</title>
        <authorList>
            <person name="Wu D."/>
            <person name="Cai M."/>
            <person name="Zhang X."/>
        </authorList>
    </citation>
    <scope>NUCLEOTIDE SEQUENCE [LARGE SCALE GENOMIC DNA]</scope>
    <source>
        <strain evidence="6 7">ROY-1-1-2</strain>
    </source>
</reference>
<organism evidence="6 7">
    <name type="scientific">Azospirillum oleiclasticum</name>
    <dbReference type="NCBI Taxonomy" id="2735135"/>
    <lineage>
        <taxon>Bacteria</taxon>
        <taxon>Pseudomonadati</taxon>
        <taxon>Pseudomonadota</taxon>
        <taxon>Alphaproteobacteria</taxon>
        <taxon>Rhodospirillales</taxon>
        <taxon>Azospirillaceae</taxon>
        <taxon>Azospirillum</taxon>
    </lineage>
</organism>
<dbReference type="Gene3D" id="3.40.50.300">
    <property type="entry name" value="P-loop containing nucleotide triphosphate hydrolases"/>
    <property type="match status" value="2"/>
</dbReference>
<sequence>MTAGLTVTGLTVGCGTRALVDRVGLEVAPGEVVALLGPAGSGKSLLLRALAGLPPPGVWVEGAAALDGRALTGGGEAPENPGPGFVLIPERASAALVQHRSLADLFAEALAIGGHGTTIVPVLQQAASLLERMGMTGASRRLALHPSDLSDGALWRAALALALAAGPRLVLADAPADGLDPSVRAAMLDRLAVWARETGAALLIAGRPDAGLDVAACRVLHLEHGRLVPEPQPRPRPVAADAAPAGPPVLSVRDLAVSFPVGPTRMTVLEGAGFELAEGDTLALLGESGSGKSIFARALLRLVPASAGQVTWRGRDLLSCDDATMRGLRREMQMLFPDARSAFDPLRTIGDHIAESLAALRPDIPKAERSTFVTNVLRKVGLPSSVADCRIGALTAAEAARAALARALAPEPRLLVCDEPLSRLDGDDRAAFLDRLLELRRDEHLTLVYATQDADQALRVGRRVLVMMTGRPVELAPAGTLPRDAHHPYTRAMLAAARASGPFLDGDPVPAVLVRGGCGLRARCAKARPFCASSVPTLEPVGPGHRVSCHYWDLPDGHGDPG</sequence>
<dbReference type="SUPFAM" id="SSF52540">
    <property type="entry name" value="P-loop containing nucleoside triphosphate hydrolases"/>
    <property type="match status" value="2"/>
</dbReference>
<keyword evidence="3" id="KW-0547">Nucleotide-binding</keyword>
<keyword evidence="7" id="KW-1185">Reference proteome</keyword>
<dbReference type="EMBL" id="JABFDB010000006">
    <property type="protein sequence ID" value="NYZ20118.1"/>
    <property type="molecule type" value="Genomic_DNA"/>
</dbReference>
<evidence type="ECO:0000256" key="4">
    <source>
        <dbReference type="ARBA" id="ARBA00022840"/>
    </source>
</evidence>
<dbReference type="SMART" id="SM00382">
    <property type="entry name" value="AAA"/>
    <property type="match status" value="2"/>
</dbReference>
<dbReference type="Proteomes" id="UP000584642">
    <property type="component" value="Unassembled WGS sequence"/>
</dbReference>
<proteinExistence type="inferred from homology"/>
<dbReference type="PANTHER" id="PTHR43776">
    <property type="entry name" value="TRANSPORT ATP-BINDING PROTEIN"/>
    <property type="match status" value="1"/>
</dbReference>
<dbReference type="InterPro" id="IPR003593">
    <property type="entry name" value="AAA+_ATPase"/>
</dbReference>
<dbReference type="Pfam" id="PF00005">
    <property type="entry name" value="ABC_tran"/>
    <property type="match status" value="2"/>
</dbReference>
<dbReference type="PROSITE" id="PS50893">
    <property type="entry name" value="ABC_TRANSPORTER_2"/>
    <property type="match status" value="2"/>
</dbReference>
<evidence type="ECO:0000256" key="3">
    <source>
        <dbReference type="ARBA" id="ARBA00022741"/>
    </source>
</evidence>
<evidence type="ECO:0000259" key="5">
    <source>
        <dbReference type="PROSITE" id="PS50893"/>
    </source>
</evidence>
<evidence type="ECO:0000313" key="7">
    <source>
        <dbReference type="Proteomes" id="UP000584642"/>
    </source>
</evidence>
<evidence type="ECO:0000256" key="2">
    <source>
        <dbReference type="ARBA" id="ARBA00022448"/>
    </source>
</evidence>
<dbReference type="PANTHER" id="PTHR43776:SF7">
    <property type="entry name" value="D,D-DIPEPTIDE TRANSPORT ATP-BINDING PROTEIN DDPF-RELATED"/>
    <property type="match status" value="1"/>
</dbReference>
<accession>A0ABX2TAE7</accession>
<comment type="similarity">
    <text evidence="1">Belongs to the ABC transporter superfamily.</text>
</comment>
<dbReference type="RefSeq" id="WP_180281890.1">
    <property type="nucleotide sequence ID" value="NZ_JABFDB010000006.1"/>
</dbReference>
<comment type="caution">
    <text evidence="6">The sequence shown here is derived from an EMBL/GenBank/DDBJ whole genome shotgun (WGS) entry which is preliminary data.</text>
</comment>
<evidence type="ECO:0000313" key="6">
    <source>
        <dbReference type="EMBL" id="NYZ20118.1"/>
    </source>
</evidence>